<comment type="caution">
    <text evidence="1">The sequence shown here is derived from an EMBL/GenBank/DDBJ whole genome shotgun (WGS) entry which is preliminary data.</text>
</comment>
<dbReference type="AlphaFoldDB" id="A0AAN8SYP6"/>
<reference evidence="1 2" key="1">
    <citation type="submission" date="2024-02" db="EMBL/GenBank/DDBJ databases">
        <title>de novo genome assembly of Solanum bulbocastanum strain 11H21.</title>
        <authorList>
            <person name="Hosaka A.J."/>
        </authorList>
    </citation>
    <scope>NUCLEOTIDE SEQUENCE [LARGE SCALE GENOMIC DNA]</scope>
    <source>
        <tissue evidence="1">Young leaves</tissue>
    </source>
</reference>
<evidence type="ECO:0000313" key="1">
    <source>
        <dbReference type="EMBL" id="KAK6776359.1"/>
    </source>
</evidence>
<organism evidence="1 2">
    <name type="scientific">Solanum bulbocastanum</name>
    <name type="common">Wild potato</name>
    <dbReference type="NCBI Taxonomy" id="147425"/>
    <lineage>
        <taxon>Eukaryota</taxon>
        <taxon>Viridiplantae</taxon>
        <taxon>Streptophyta</taxon>
        <taxon>Embryophyta</taxon>
        <taxon>Tracheophyta</taxon>
        <taxon>Spermatophyta</taxon>
        <taxon>Magnoliopsida</taxon>
        <taxon>eudicotyledons</taxon>
        <taxon>Gunneridae</taxon>
        <taxon>Pentapetalae</taxon>
        <taxon>asterids</taxon>
        <taxon>lamiids</taxon>
        <taxon>Solanales</taxon>
        <taxon>Solanaceae</taxon>
        <taxon>Solanoideae</taxon>
        <taxon>Solaneae</taxon>
        <taxon>Solanum</taxon>
    </lineage>
</organism>
<evidence type="ECO:0000313" key="2">
    <source>
        <dbReference type="Proteomes" id="UP001371456"/>
    </source>
</evidence>
<proteinExistence type="predicted"/>
<protein>
    <submittedName>
        <fullName evidence="1">Uncharacterized protein</fullName>
    </submittedName>
</protein>
<accession>A0AAN8SYP6</accession>
<name>A0AAN8SYP6_SOLBU</name>
<dbReference type="Proteomes" id="UP001371456">
    <property type="component" value="Unassembled WGS sequence"/>
</dbReference>
<dbReference type="EMBL" id="JBANQN010000011">
    <property type="protein sequence ID" value="KAK6776359.1"/>
    <property type="molecule type" value="Genomic_DNA"/>
</dbReference>
<gene>
    <name evidence="1" type="ORF">RDI58_027360</name>
</gene>
<keyword evidence="2" id="KW-1185">Reference proteome</keyword>
<sequence length="52" mass="5936">MKNVSFILSYIGSQVQLAEIKDFKDSMIISNLSELQTVRRQYTWTNGHESAG</sequence>